<evidence type="ECO:0000259" key="4">
    <source>
        <dbReference type="PROSITE" id="PS50883"/>
    </source>
</evidence>
<keyword evidence="2" id="KW-0472">Membrane</keyword>
<accession>A0A9E5MMP8</accession>
<evidence type="ECO:0000313" key="7">
    <source>
        <dbReference type="EMBL" id="NHO67073.1"/>
    </source>
</evidence>
<dbReference type="RefSeq" id="WP_167189088.1">
    <property type="nucleotide sequence ID" value="NZ_JAAONZ010000014.1"/>
</dbReference>
<dbReference type="InterPro" id="IPR052155">
    <property type="entry name" value="Biofilm_reg_signaling"/>
</dbReference>
<comment type="cofactor">
    <cofactor evidence="1">
        <name>Mg(2+)</name>
        <dbReference type="ChEBI" id="CHEBI:18420"/>
    </cofactor>
</comment>
<feature type="transmembrane region" description="Helical" evidence="2">
    <location>
        <begin position="15"/>
        <end position="37"/>
    </location>
</feature>
<dbReference type="InterPro" id="IPR035965">
    <property type="entry name" value="PAS-like_dom_sf"/>
</dbReference>
<sequence>MGRSNPFFQGISYRLAKVGVILAFVIGFAMSSVQLYLDFQSQESQLDQLIAQVVEVAAPPATRAVHTLDDDLSAEVVNGMLAYDFIFDVAILDELGNILAQGQKARQKMPADWLTQHFIQGSKSYSARLILPGYDEIGNPSAVFLGAAAGNVSQSGPVAAAQGASPQSTWAKSGVITFKVDLNTVLGTFYQRSTLVILSGMLRNVLLVLLLFVAFFYLLANPLIQMAREFREIRLDRPGAKRITVPHPERMDELALLARSSNQMLDAIEETFSKRLEVEKALRDSEESIRLIINELPAMVGVRHTDGCIEFANQNMAEFFGHTTDTIPGTNVLNFGLGAGHSINRYRVLEGQPNFKNEVAGEFEGYSRDAQGDLRYLQGHMKPIVMQGETFVLMVANDITARKEAEEKMEHMAYHDALTNLPNRVHLVERLEHEILRARRHHYCGAVLFIDLDHFKNINDSLGHPVGDQVLKQVAARLRNAVRKEDLVARLSGDEFVVVLTVLGDDLDSAGLKAGEIADHIRKQISEPYPYHDIKLHVSCSVGIVVYSDSENSVHELLRFADTAMYQVKAQGRNAIEFFNLGMADKVSHQLKLESELHKALDECQFELYFQPKIELSSGHIMGAEALLRWNHPERGLVSPGEFIPVLEGSGLMIDVGQWVIEEGCRTLQQLDQMGGWQAGMQLSLNVSSRQFRGQHFVDTVTRILEEYPIPANSLDLEITESVIIQSIEDTIATMSTLSSMGISFSLDDFGTGYSSISYLKRLPVSTLKIDYSFIRDIVEDRNDRVLAETIVTMGQLLDLSVVAEGVEEKSQLDILAAFGCDYYQGFYFSKPVPLAQFHALLEVRQPVALEV</sequence>
<dbReference type="NCBIfam" id="TIGR00254">
    <property type="entry name" value="GGDEF"/>
    <property type="match status" value="1"/>
</dbReference>
<proteinExistence type="predicted"/>
<dbReference type="InterPro" id="IPR035919">
    <property type="entry name" value="EAL_sf"/>
</dbReference>
<dbReference type="PANTHER" id="PTHR44757">
    <property type="entry name" value="DIGUANYLATE CYCLASE DGCP"/>
    <property type="match status" value="1"/>
</dbReference>
<dbReference type="PROSITE" id="PS50883">
    <property type="entry name" value="EAL"/>
    <property type="match status" value="1"/>
</dbReference>
<dbReference type="PROSITE" id="PS50112">
    <property type="entry name" value="PAS"/>
    <property type="match status" value="1"/>
</dbReference>
<dbReference type="Pfam" id="PF00990">
    <property type="entry name" value="GGDEF"/>
    <property type="match status" value="1"/>
</dbReference>
<dbReference type="Proteomes" id="UP000787472">
    <property type="component" value="Unassembled WGS sequence"/>
</dbReference>
<organism evidence="7 8">
    <name type="scientific">Pseudomaricurvus hydrocarbonicus</name>
    <dbReference type="NCBI Taxonomy" id="1470433"/>
    <lineage>
        <taxon>Bacteria</taxon>
        <taxon>Pseudomonadati</taxon>
        <taxon>Pseudomonadota</taxon>
        <taxon>Gammaproteobacteria</taxon>
        <taxon>Cellvibrionales</taxon>
        <taxon>Cellvibrionaceae</taxon>
        <taxon>Pseudomaricurvus</taxon>
    </lineage>
</organism>
<dbReference type="SMART" id="SM00267">
    <property type="entry name" value="GGDEF"/>
    <property type="match status" value="1"/>
</dbReference>
<evidence type="ECO:0000313" key="8">
    <source>
        <dbReference type="Proteomes" id="UP000787472"/>
    </source>
</evidence>
<dbReference type="InterPro" id="IPR003660">
    <property type="entry name" value="HAMP_dom"/>
</dbReference>
<dbReference type="Gene3D" id="3.20.20.450">
    <property type="entry name" value="EAL domain"/>
    <property type="match status" value="1"/>
</dbReference>
<protein>
    <submittedName>
        <fullName evidence="7">EAL domain-containing protein</fullName>
    </submittedName>
</protein>
<keyword evidence="2" id="KW-1133">Transmembrane helix</keyword>
<keyword evidence="2" id="KW-0812">Transmembrane</keyword>
<feature type="transmembrane region" description="Helical" evidence="2">
    <location>
        <begin position="201"/>
        <end position="220"/>
    </location>
</feature>
<dbReference type="PROSITE" id="PS50885">
    <property type="entry name" value="HAMP"/>
    <property type="match status" value="1"/>
</dbReference>
<gene>
    <name evidence="7" type="ORF">G8770_16105</name>
</gene>
<evidence type="ECO:0000256" key="2">
    <source>
        <dbReference type="SAM" id="Phobius"/>
    </source>
</evidence>
<dbReference type="InterPro" id="IPR001633">
    <property type="entry name" value="EAL_dom"/>
</dbReference>
<dbReference type="Gene3D" id="6.10.340.10">
    <property type="match status" value="1"/>
</dbReference>
<dbReference type="PANTHER" id="PTHR44757:SF2">
    <property type="entry name" value="BIOFILM ARCHITECTURE MAINTENANCE PROTEIN MBAA"/>
    <property type="match status" value="1"/>
</dbReference>
<feature type="domain" description="GGDEF" evidence="6">
    <location>
        <begin position="443"/>
        <end position="581"/>
    </location>
</feature>
<dbReference type="FunFam" id="3.30.70.270:FF:000001">
    <property type="entry name" value="Diguanylate cyclase domain protein"/>
    <property type="match status" value="1"/>
</dbReference>
<dbReference type="GO" id="GO:0003824">
    <property type="term" value="F:catalytic activity"/>
    <property type="evidence" value="ECO:0007669"/>
    <property type="project" value="UniProtKB-ARBA"/>
</dbReference>
<dbReference type="SUPFAM" id="SSF141868">
    <property type="entry name" value="EAL domain-like"/>
    <property type="match status" value="1"/>
</dbReference>
<dbReference type="GO" id="GO:0016020">
    <property type="term" value="C:membrane"/>
    <property type="evidence" value="ECO:0007669"/>
    <property type="project" value="InterPro"/>
</dbReference>
<dbReference type="Gene3D" id="3.30.450.20">
    <property type="entry name" value="PAS domain"/>
    <property type="match status" value="1"/>
</dbReference>
<evidence type="ECO:0000256" key="1">
    <source>
        <dbReference type="ARBA" id="ARBA00001946"/>
    </source>
</evidence>
<dbReference type="InterPro" id="IPR000160">
    <property type="entry name" value="GGDEF_dom"/>
</dbReference>
<feature type="domain" description="HAMP" evidence="5">
    <location>
        <begin position="217"/>
        <end position="273"/>
    </location>
</feature>
<dbReference type="InterPro" id="IPR000014">
    <property type="entry name" value="PAS"/>
</dbReference>
<evidence type="ECO:0000259" key="5">
    <source>
        <dbReference type="PROSITE" id="PS50885"/>
    </source>
</evidence>
<dbReference type="PROSITE" id="PS50887">
    <property type="entry name" value="GGDEF"/>
    <property type="match status" value="1"/>
</dbReference>
<keyword evidence="8" id="KW-1185">Reference proteome</keyword>
<comment type="caution">
    <text evidence="7">The sequence shown here is derived from an EMBL/GenBank/DDBJ whole genome shotgun (WGS) entry which is preliminary data.</text>
</comment>
<dbReference type="SMART" id="SM00052">
    <property type="entry name" value="EAL"/>
    <property type="match status" value="1"/>
</dbReference>
<feature type="domain" description="EAL" evidence="4">
    <location>
        <begin position="590"/>
        <end position="846"/>
    </location>
</feature>
<dbReference type="Gene3D" id="3.30.70.270">
    <property type="match status" value="1"/>
</dbReference>
<dbReference type="NCBIfam" id="TIGR00229">
    <property type="entry name" value="sensory_box"/>
    <property type="match status" value="1"/>
</dbReference>
<dbReference type="InterPro" id="IPR043128">
    <property type="entry name" value="Rev_trsase/Diguanyl_cyclase"/>
</dbReference>
<dbReference type="InterPro" id="IPR029787">
    <property type="entry name" value="Nucleotide_cyclase"/>
</dbReference>
<dbReference type="SUPFAM" id="SSF55785">
    <property type="entry name" value="PYP-like sensor domain (PAS domain)"/>
    <property type="match status" value="1"/>
</dbReference>
<feature type="domain" description="PAS" evidence="3">
    <location>
        <begin position="285"/>
        <end position="333"/>
    </location>
</feature>
<dbReference type="Pfam" id="PF00563">
    <property type="entry name" value="EAL"/>
    <property type="match status" value="1"/>
</dbReference>
<dbReference type="CDD" id="cd01949">
    <property type="entry name" value="GGDEF"/>
    <property type="match status" value="1"/>
</dbReference>
<dbReference type="SUPFAM" id="SSF55073">
    <property type="entry name" value="Nucleotide cyclase"/>
    <property type="match status" value="1"/>
</dbReference>
<dbReference type="AlphaFoldDB" id="A0A9E5MMP8"/>
<dbReference type="EMBL" id="JAAONZ010000014">
    <property type="protein sequence ID" value="NHO67073.1"/>
    <property type="molecule type" value="Genomic_DNA"/>
</dbReference>
<evidence type="ECO:0000259" key="3">
    <source>
        <dbReference type="PROSITE" id="PS50112"/>
    </source>
</evidence>
<evidence type="ECO:0000259" key="6">
    <source>
        <dbReference type="PROSITE" id="PS50887"/>
    </source>
</evidence>
<dbReference type="CDD" id="cd01948">
    <property type="entry name" value="EAL"/>
    <property type="match status" value="1"/>
</dbReference>
<name>A0A9E5MMP8_9GAMM</name>
<reference evidence="7" key="1">
    <citation type="submission" date="2020-03" db="EMBL/GenBank/DDBJ databases">
        <authorList>
            <person name="Guo F."/>
        </authorList>
    </citation>
    <scope>NUCLEOTIDE SEQUENCE</scope>
    <source>
        <strain evidence="7">JCM 30134</strain>
    </source>
</reference>
<dbReference type="GO" id="GO:0007165">
    <property type="term" value="P:signal transduction"/>
    <property type="evidence" value="ECO:0007669"/>
    <property type="project" value="InterPro"/>
</dbReference>